<evidence type="ECO:0000259" key="1">
    <source>
        <dbReference type="Pfam" id="PF00583"/>
    </source>
</evidence>
<protein>
    <submittedName>
        <fullName evidence="2">N-acetyltransferase</fullName>
    </submittedName>
</protein>
<dbReference type="AlphaFoldDB" id="A0A235EZP0"/>
<dbReference type="InterPro" id="IPR000182">
    <property type="entry name" value="GNAT_dom"/>
</dbReference>
<dbReference type="Proteomes" id="UP000215181">
    <property type="component" value="Unassembled WGS sequence"/>
</dbReference>
<sequence length="229" mass="25523">MLAARLKSVFNQFGVREGLYYLAAKALSAASRGHITFIRYHFVAQPVPETSTPGNRTSAKSTVRLVSPGDPVVASFPRPAEVIANRFANGSTCFVAETNGRFSGFLWLAHGAYEEDEVRCRYVLADPSRCAWDYDVYVEPDFRIGRTFSRLWEAANTHLASEGVRWSLSRISAFNPASLAAHRRLGIRKVATASFLKCGRLQLSALDRRPYLHLSLSARRPVLRLSPPH</sequence>
<keyword evidence="3" id="KW-1185">Reference proteome</keyword>
<evidence type="ECO:0000313" key="2">
    <source>
        <dbReference type="EMBL" id="OYD54027.1"/>
    </source>
</evidence>
<evidence type="ECO:0000313" key="3">
    <source>
        <dbReference type="Proteomes" id="UP000215181"/>
    </source>
</evidence>
<name>A0A235EZP0_9RHOO</name>
<dbReference type="GO" id="GO:0016747">
    <property type="term" value="F:acyltransferase activity, transferring groups other than amino-acyl groups"/>
    <property type="evidence" value="ECO:0007669"/>
    <property type="project" value="InterPro"/>
</dbReference>
<reference evidence="2 3" key="1">
    <citation type="submission" date="2017-07" db="EMBL/GenBank/DDBJ databases">
        <title>Thauera sp. KNDSS-Mac4 genome sequence and assembly.</title>
        <authorList>
            <person name="Mayilraj S."/>
        </authorList>
    </citation>
    <scope>NUCLEOTIDE SEQUENCE [LARGE SCALE GENOMIC DNA]</scope>
    <source>
        <strain evidence="2 3">KNDSS-Mac4</strain>
    </source>
</reference>
<dbReference type="Gene3D" id="3.40.630.30">
    <property type="match status" value="1"/>
</dbReference>
<accession>A0A235EZP0</accession>
<dbReference type="EMBL" id="NOIH01000009">
    <property type="protein sequence ID" value="OYD54027.1"/>
    <property type="molecule type" value="Genomic_DNA"/>
</dbReference>
<dbReference type="InterPro" id="IPR016181">
    <property type="entry name" value="Acyl_CoA_acyltransferase"/>
</dbReference>
<dbReference type="Pfam" id="PF00583">
    <property type="entry name" value="Acetyltransf_1"/>
    <property type="match status" value="1"/>
</dbReference>
<organism evidence="2 3">
    <name type="scientific">Thauera propionica</name>
    <dbReference type="NCBI Taxonomy" id="2019431"/>
    <lineage>
        <taxon>Bacteria</taxon>
        <taxon>Pseudomonadati</taxon>
        <taxon>Pseudomonadota</taxon>
        <taxon>Betaproteobacteria</taxon>
        <taxon>Rhodocyclales</taxon>
        <taxon>Zoogloeaceae</taxon>
        <taxon>Thauera</taxon>
    </lineage>
</organism>
<dbReference type="SUPFAM" id="SSF55729">
    <property type="entry name" value="Acyl-CoA N-acyltransferases (Nat)"/>
    <property type="match status" value="1"/>
</dbReference>
<dbReference type="OrthoDB" id="8480611at2"/>
<gene>
    <name evidence="2" type="ORF">CGK74_09145</name>
</gene>
<comment type="caution">
    <text evidence="2">The sequence shown here is derived from an EMBL/GenBank/DDBJ whole genome shotgun (WGS) entry which is preliminary data.</text>
</comment>
<proteinExistence type="predicted"/>
<dbReference type="RefSeq" id="WP_094268188.1">
    <property type="nucleotide sequence ID" value="NZ_NOIH01000009.1"/>
</dbReference>
<keyword evidence="2" id="KW-0808">Transferase</keyword>
<feature type="domain" description="N-acetyltransferase" evidence="1">
    <location>
        <begin position="81"/>
        <end position="186"/>
    </location>
</feature>